<dbReference type="Proteomes" id="UP000790347">
    <property type="component" value="Unassembled WGS sequence"/>
</dbReference>
<accession>A0A922LA30</accession>
<dbReference type="Pfam" id="PF00089">
    <property type="entry name" value="Trypsin"/>
    <property type="match status" value="1"/>
</dbReference>
<dbReference type="GO" id="GO:0006508">
    <property type="term" value="P:proteolysis"/>
    <property type="evidence" value="ECO:0007669"/>
    <property type="project" value="UniProtKB-KW"/>
</dbReference>
<evidence type="ECO:0000313" key="7">
    <source>
        <dbReference type="Proteomes" id="UP000790347"/>
    </source>
</evidence>
<dbReference type="Proteomes" id="UP000828236">
    <property type="component" value="Unassembled WGS sequence"/>
</dbReference>
<comment type="similarity">
    <text evidence="2">Belongs to the peptidase S1 family. CLIP subfamily.</text>
</comment>
<dbReference type="SUPFAM" id="SSF50494">
    <property type="entry name" value="Trypsin-like serine proteases"/>
    <property type="match status" value="1"/>
</dbReference>
<dbReference type="PROSITE" id="PS00134">
    <property type="entry name" value="TRYPSIN_HIS"/>
    <property type="match status" value="1"/>
</dbReference>
<name>A0A922LA30_DERFA</name>
<keyword evidence="7" id="KW-1185">Reference proteome</keyword>
<reference evidence="5" key="2">
    <citation type="submission" date="2020-06" db="EMBL/GenBank/DDBJ databases">
        <authorList>
            <person name="Ji K."/>
            <person name="Li J."/>
        </authorList>
    </citation>
    <scope>NUCLEOTIDE SEQUENCE</scope>
    <source>
        <strain evidence="5">JKM2019</strain>
        <tissue evidence="5">Whole body</tissue>
    </source>
</reference>
<evidence type="ECO:0000313" key="6">
    <source>
        <dbReference type="EMBL" id="KAH9529016.1"/>
    </source>
</evidence>
<dbReference type="PROSITE" id="PS50240">
    <property type="entry name" value="TRYPSIN_DOM"/>
    <property type="match status" value="1"/>
</dbReference>
<reference evidence="6" key="4">
    <citation type="journal article" date="2022" name="Res Sq">
        <title>Comparative Genomics Reveals Insights into the Divergent Evolution of Astigmatic Mites and Household Pest Adaptations.</title>
        <authorList>
            <person name="Xiong Q."/>
            <person name="Wan A.T.-Y."/>
            <person name="Liu X.-Y."/>
            <person name="Fung C.S.-H."/>
            <person name="Xiao X."/>
            <person name="Malainual N."/>
            <person name="Hou J."/>
            <person name="Wang L."/>
            <person name="Wang M."/>
            <person name="Yang K."/>
            <person name="Cui Y."/>
            <person name="Leung E."/>
            <person name="Nong W."/>
            <person name="Shin S.-K."/>
            <person name="Au S."/>
            <person name="Jeong K.Y."/>
            <person name="Chew F.T."/>
            <person name="Hui J."/>
            <person name="Leung T.F."/>
            <person name="Tungtrongchitr A."/>
            <person name="Zhong N."/>
            <person name="Liu Z."/>
            <person name="Tsui S."/>
        </authorList>
    </citation>
    <scope>NUCLEOTIDE SEQUENCE</scope>
    <source>
        <strain evidence="6">Derf</strain>
        <tissue evidence="6">Whole organism</tissue>
    </source>
</reference>
<dbReference type="PANTHER" id="PTHR24256">
    <property type="entry name" value="TRYPTASE-RELATED"/>
    <property type="match status" value="1"/>
</dbReference>
<comment type="caution">
    <text evidence="6">The sequence shown here is derived from an EMBL/GenBank/DDBJ whole genome shotgun (WGS) entry which is preliminary data.</text>
</comment>
<dbReference type="InterPro" id="IPR043504">
    <property type="entry name" value="Peptidase_S1_PA_chymotrypsin"/>
</dbReference>
<gene>
    <name evidence="6" type="primary">ST14_1</name>
    <name evidence="6" type="ORF">DERF_002924</name>
    <name evidence="5" type="ORF">HUG17_4975</name>
</gene>
<dbReference type="PRINTS" id="PR00722">
    <property type="entry name" value="CHYMOTRYPSIN"/>
</dbReference>
<evidence type="ECO:0000256" key="3">
    <source>
        <dbReference type="SAM" id="SignalP"/>
    </source>
</evidence>
<reference evidence="5" key="3">
    <citation type="journal article" date="2021" name="World Allergy Organ. J.">
        <title>Chromosome-level assembly of Dermatophagoides farinae genome and transcriptome reveals two novel allergens Der f 37 and Der f 39.</title>
        <authorList>
            <person name="Chen J."/>
            <person name="Cai Z."/>
            <person name="Fan D."/>
            <person name="Hu J."/>
            <person name="Hou Y."/>
            <person name="He Y."/>
            <person name="Zhang Z."/>
            <person name="Zhao Z."/>
            <person name="Gao P."/>
            <person name="Hu W."/>
            <person name="Sun J."/>
            <person name="Li J."/>
            <person name="Ji K."/>
        </authorList>
    </citation>
    <scope>NUCLEOTIDE SEQUENCE</scope>
    <source>
        <strain evidence="5">JKM2019</strain>
    </source>
</reference>
<evidence type="ECO:0000256" key="2">
    <source>
        <dbReference type="ARBA" id="ARBA00024195"/>
    </source>
</evidence>
<evidence type="ECO:0000259" key="4">
    <source>
        <dbReference type="PROSITE" id="PS50240"/>
    </source>
</evidence>
<dbReference type="SMART" id="SM00020">
    <property type="entry name" value="Tryp_SPc"/>
    <property type="match status" value="1"/>
</dbReference>
<dbReference type="AlphaFoldDB" id="A0A922LA30"/>
<keyword evidence="5" id="KW-0378">Hydrolase</keyword>
<evidence type="ECO:0000256" key="1">
    <source>
        <dbReference type="ARBA" id="ARBA00023157"/>
    </source>
</evidence>
<dbReference type="InterPro" id="IPR001254">
    <property type="entry name" value="Trypsin_dom"/>
</dbReference>
<dbReference type="EMBL" id="SDOV01000004">
    <property type="protein sequence ID" value="KAH7641930.1"/>
    <property type="molecule type" value="Genomic_DNA"/>
</dbReference>
<dbReference type="Gene3D" id="2.40.10.10">
    <property type="entry name" value="Trypsin-like serine proteases"/>
    <property type="match status" value="1"/>
</dbReference>
<dbReference type="InterPro" id="IPR018114">
    <property type="entry name" value="TRYPSIN_HIS"/>
</dbReference>
<dbReference type="InterPro" id="IPR051487">
    <property type="entry name" value="Ser/Thr_Proteases_Immune/Dev"/>
</dbReference>
<keyword evidence="3" id="KW-0732">Signal</keyword>
<dbReference type="CDD" id="cd00190">
    <property type="entry name" value="Tryp_SPc"/>
    <property type="match status" value="1"/>
</dbReference>
<sequence>MRILMSSCVAFLISAIVLIQISLIDAKLEQQLKDEQIELNRRCRIWNGCNPSPNRWKFMVALFKLAAQSEPGIFKPRIHCTGEILNEYHILTAAHCVYNQSWTDLYVLVGSHSLFGSYHNVDNVRQIHSVQVHAKYRPTRNGFSPHDMAIIKLNEPVSFDRYVGPVPLPKPFGQHSKFCYTLGYGKERDQSNLYTPIGHRYLIHQLPRLRQVRLPVIDPNICKRISQSKFYRSHQLCAGYIHYRDLSHWLSPKIVSKGDSGGALMCRHKLRNETQSYVLIGLATGGKRPKWFKRADSLFISYYADIKYHLNWIRSHSEIGSISLHNK</sequence>
<proteinExistence type="inferred from homology"/>
<reference evidence="6" key="1">
    <citation type="submission" date="2013-05" db="EMBL/GenBank/DDBJ databases">
        <authorList>
            <person name="Yim A.K.Y."/>
            <person name="Chan T.F."/>
            <person name="Ji K.M."/>
            <person name="Liu X.Y."/>
            <person name="Zhou J.W."/>
            <person name="Li R.Q."/>
            <person name="Yang K.Y."/>
            <person name="Li J."/>
            <person name="Li M."/>
            <person name="Law P.T.W."/>
            <person name="Wu Y.L."/>
            <person name="Cai Z.L."/>
            <person name="Qin H."/>
            <person name="Bao Y."/>
            <person name="Leung R.K.K."/>
            <person name="Ng P.K.S."/>
            <person name="Zou J."/>
            <person name="Zhong X.J."/>
            <person name="Ran P.X."/>
            <person name="Zhong N.S."/>
            <person name="Liu Z.G."/>
            <person name="Tsui S.K.W."/>
        </authorList>
    </citation>
    <scope>NUCLEOTIDE SEQUENCE</scope>
    <source>
        <strain evidence="6">Derf</strain>
        <tissue evidence="6">Whole organism</tissue>
    </source>
</reference>
<feature type="chain" id="PRO_5038277041" evidence="3">
    <location>
        <begin position="27"/>
        <end position="327"/>
    </location>
</feature>
<feature type="domain" description="Peptidase S1" evidence="4">
    <location>
        <begin position="45"/>
        <end position="318"/>
    </location>
</feature>
<dbReference type="InterPro" id="IPR001314">
    <property type="entry name" value="Peptidase_S1A"/>
</dbReference>
<dbReference type="GO" id="GO:0004252">
    <property type="term" value="F:serine-type endopeptidase activity"/>
    <property type="evidence" value="ECO:0007669"/>
    <property type="project" value="InterPro"/>
</dbReference>
<keyword evidence="1" id="KW-1015">Disulfide bond</keyword>
<dbReference type="FunFam" id="2.40.10.10:FF:000068">
    <property type="entry name" value="transmembrane protease serine 2"/>
    <property type="match status" value="1"/>
</dbReference>
<keyword evidence="5" id="KW-0645">Protease</keyword>
<dbReference type="OrthoDB" id="6503465at2759"/>
<dbReference type="InterPro" id="IPR009003">
    <property type="entry name" value="Peptidase_S1_PA"/>
</dbReference>
<organism evidence="6 7">
    <name type="scientific">Dermatophagoides farinae</name>
    <name type="common">American house dust mite</name>
    <dbReference type="NCBI Taxonomy" id="6954"/>
    <lineage>
        <taxon>Eukaryota</taxon>
        <taxon>Metazoa</taxon>
        <taxon>Ecdysozoa</taxon>
        <taxon>Arthropoda</taxon>
        <taxon>Chelicerata</taxon>
        <taxon>Arachnida</taxon>
        <taxon>Acari</taxon>
        <taxon>Acariformes</taxon>
        <taxon>Sarcoptiformes</taxon>
        <taxon>Astigmata</taxon>
        <taxon>Psoroptidia</taxon>
        <taxon>Analgoidea</taxon>
        <taxon>Pyroglyphidae</taxon>
        <taxon>Dermatophagoidinae</taxon>
        <taxon>Dermatophagoides</taxon>
    </lineage>
</organism>
<dbReference type="EMBL" id="ASGP02000001">
    <property type="protein sequence ID" value="KAH9529016.1"/>
    <property type="molecule type" value="Genomic_DNA"/>
</dbReference>
<protein>
    <submittedName>
        <fullName evidence="6">Suppressor of tumorigenicity 14 protein</fullName>
    </submittedName>
    <submittedName>
        <fullName evidence="5">Trypsin-like serine protease</fullName>
    </submittedName>
</protein>
<evidence type="ECO:0000313" key="5">
    <source>
        <dbReference type="EMBL" id="KAH7641930.1"/>
    </source>
</evidence>
<feature type="signal peptide" evidence="3">
    <location>
        <begin position="1"/>
        <end position="26"/>
    </location>
</feature>